<dbReference type="InterPro" id="IPR038499">
    <property type="entry name" value="BRO1_sf"/>
</dbReference>
<evidence type="ECO:0000313" key="5">
    <source>
        <dbReference type="EMBL" id="KAG0274736.1"/>
    </source>
</evidence>
<dbReference type="InterPro" id="IPR037505">
    <property type="entry name" value="pH-resp_palC"/>
</dbReference>
<dbReference type="PANTHER" id="PTHR40463">
    <property type="entry name" value="PH-RESPONSE REGULATOR PROTEIN PALC"/>
    <property type="match status" value="1"/>
</dbReference>
<evidence type="ECO:0000256" key="2">
    <source>
        <dbReference type="ARBA" id="ARBA00022193"/>
    </source>
</evidence>
<organism evidence="5 6">
    <name type="scientific">Linnemannia gamsii</name>
    <dbReference type="NCBI Taxonomy" id="64522"/>
    <lineage>
        <taxon>Eukaryota</taxon>
        <taxon>Fungi</taxon>
        <taxon>Fungi incertae sedis</taxon>
        <taxon>Mucoromycota</taxon>
        <taxon>Mortierellomycotina</taxon>
        <taxon>Mortierellomycetes</taxon>
        <taxon>Mortierellales</taxon>
        <taxon>Mortierellaceae</taxon>
        <taxon>Linnemannia</taxon>
    </lineage>
</organism>
<comment type="caution">
    <text evidence="5">The sequence shown here is derived from an EMBL/GenBank/DDBJ whole genome shotgun (WGS) entry which is preliminary data.</text>
</comment>
<gene>
    <name evidence="5" type="ORF">BGZ96_004114</name>
</gene>
<dbReference type="PANTHER" id="PTHR40463:SF1">
    <property type="entry name" value="PH-RESPONSE REGULATOR PROTEIN PALC"/>
    <property type="match status" value="1"/>
</dbReference>
<evidence type="ECO:0000256" key="3">
    <source>
        <dbReference type="SAM" id="MobiDB-lite"/>
    </source>
</evidence>
<dbReference type="Gene3D" id="1.25.40.280">
    <property type="entry name" value="alix/aip1 like domains"/>
    <property type="match status" value="2"/>
</dbReference>
<dbReference type="InterPro" id="IPR004328">
    <property type="entry name" value="BRO1_dom"/>
</dbReference>
<keyword evidence="6" id="KW-1185">Reference proteome</keyword>
<evidence type="ECO:0000259" key="4">
    <source>
        <dbReference type="PROSITE" id="PS51180"/>
    </source>
</evidence>
<dbReference type="Pfam" id="PF03097">
    <property type="entry name" value="BRO1"/>
    <property type="match status" value="1"/>
</dbReference>
<comment type="similarity">
    <text evidence="1">Belongs to the palC family.</text>
</comment>
<evidence type="ECO:0000256" key="1">
    <source>
        <dbReference type="ARBA" id="ARBA00010997"/>
    </source>
</evidence>
<protein>
    <recommendedName>
        <fullName evidence="2">pH-response regulator protein palC</fullName>
    </recommendedName>
</protein>
<proteinExistence type="inferred from homology"/>
<dbReference type="EMBL" id="JAAAIM010001967">
    <property type="protein sequence ID" value="KAG0274736.1"/>
    <property type="molecule type" value="Genomic_DNA"/>
</dbReference>
<dbReference type="PROSITE" id="PS51180">
    <property type="entry name" value="BRO1"/>
    <property type="match status" value="1"/>
</dbReference>
<name>A0ABQ7JIH0_9FUNG</name>
<evidence type="ECO:0000313" key="6">
    <source>
        <dbReference type="Proteomes" id="UP001194696"/>
    </source>
</evidence>
<accession>A0ABQ7JIH0</accession>
<reference evidence="5 6" key="1">
    <citation type="journal article" date="2020" name="Fungal Divers.">
        <title>Resolving the Mortierellaceae phylogeny through synthesis of multi-gene phylogenetics and phylogenomics.</title>
        <authorList>
            <person name="Vandepol N."/>
            <person name="Liber J."/>
            <person name="Desiro A."/>
            <person name="Na H."/>
            <person name="Kennedy M."/>
            <person name="Barry K."/>
            <person name="Grigoriev I.V."/>
            <person name="Miller A.N."/>
            <person name="O'Donnell K."/>
            <person name="Stajich J.E."/>
            <person name="Bonito G."/>
        </authorList>
    </citation>
    <scope>NUCLEOTIDE SEQUENCE [LARGE SCALE GENOMIC DNA]</scope>
    <source>
        <strain evidence="5 6">AD045</strain>
    </source>
</reference>
<sequence>MTTIGYPYTLPTTANVSFQEYFAPNANAQFQRPLSDATAFRGRLRTALKEHKHSDRHDFLNIQKAAEDYLPLVFGLVAGIESTELQLTSDIETTWRCTISNVALSLKMPRIKNKSMHYEAIFTLLTLGYTLMDRANELSFTVQRKILVAIGDVSTYVGGYGDGTSMKSSGLASSLGNSTISDGGGHDHGLNSTSIGSGGATKQGGVANATSRLFKKTSNMSSKAAKNSNTIGEFTDYLNNEDLAGVDHQLTTAADLYCRAAGVFEYVVQEMIPRWNESKSVVVTPLAKDSHGSNKKVGTETSRPVDVQTSVVSAHIRLALAEAHACTVRKASIKAARASASKLSTPVSGPTAHTVGAVSKTSYGLLAKLTVGVKEEYERAYGLLKAVKDQNEISTEFRTHVKDGKFYYEALAQVLLGMDAYEAQQYGKAIGFLTVARTTFLALAKSSKSHTVAQSAAFEYRLANEKVSAFEKINDSVTFEKVPSAAELLGLMPSGRELLSVKRYQAPRPCFGSAAAAREGGAEGGDDGVNKIAYALEGAYF</sequence>
<feature type="domain" description="BRO1" evidence="4">
    <location>
        <begin position="2"/>
        <end position="541"/>
    </location>
</feature>
<feature type="region of interest" description="Disordered" evidence="3">
    <location>
        <begin position="182"/>
        <end position="205"/>
    </location>
</feature>
<dbReference type="Proteomes" id="UP001194696">
    <property type="component" value="Unassembled WGS sequence"/>
</dbReference>
<dbReference type="SMART" id="SM01041">
    <property type="entry name" value="BRO1"/>
    <property type="match status" value="1"/>
</dbReference>